<keyword evidence="4" id="KW-0862">Zinc</keyword>
<dbReference type="Pfam" id="PF10544">
    <property type="entry name" value="T5orf172"/>
    <property type="match status" value="1"/>
</dbReference>
<sequence length="337" mass="39993">MKRNYHKFKKGNCVYIVTDRWREKNYLKIGYTNNINARLRTYRTGIPDCKINFLVYLTEHKLLESCLKNRFSDKMVQKNHEYVLDVEEKTLVKSITSLVKYLKMDATYEDKLALYNEPYKTYNLVFVDQDGNIEDNTEPIDIETEDEKSDPEPESEEEPELYNCKICAKEYRHKGNLVNHLRKVHNEGKQEKDDGKTCQVCKKVFRDQGKRNRHVRVIHEKSTKVNCPECKKEFSTRDTMLYHLRNIHKKLGWSKCDQCDKVCSNPGNLRKHISQMHDKNTGVECHICVKEFNSQCNLIQHILKVHERREKCKCNICDKILLSKNGLEYHMRVSHNI</sequence>
<feature type="region of interest" description="Disordered" evidence="5">
    <location>
        <begin position="136"/>
        <end position="159"/>
    </location>
</feature>
<feature type="domain" description="C2H2-type" evidence="6">
    <location>
        <begin position="196"/>
        <end position="224"/>
    </location>
</feature>
<dbReference type="PROSITE" id="PS50157">
    <property type="entry name" value="ZINC_FINGER_C2H2_2"/>
    <property type="match status" value="5"/>
</dbReference>
<name>A0A6C0JPT2_9ZZZZ</name>
<evidence type="ECO:0000256" key="1">
    <source>
        <dbReference type="ARBA" id="ARBA00022723"/>
    </source>
</evidence>
<evidence type="ECO:0000256" key="4">
    <source>
        <dbReference type="ARBA" id="ARBA00022833"/>
    </source>
</evidence>
<dbReference type="SUPFAM" id="SSF57667">
    <property type="entry name" value="beta-beta-alpha zinc fingers"/>
    <property type="match status" value="3"/>
</dbReference>
<dbReference type="InterPro" id="IPR036236">
    <property type="entry name" value="Znf_C2H2_sf"/>
</dbReference>
<dbReference type="PANTHER" id="PTHR24379">
    <property type="entry name" value="KRAB AND ZINC FINGER DOMAIN-CONTAINING"/>
    <property type="match status" value="1"/>
</dbReference>
<keyword evidence="1" id="KW-0479">Metal-binding</keyword>
<proteinExistence type="predicted"/>
<dbReference type="InterPro" id="IPR013087">
    <property type="entry name" value="Znf_C2H2_type"/>
</dbReference>
<evidence type="ECO:0000259" key="6">
    <source>
        <dbReference type="PROSITE" id="PS50157"/>
    </source>
</evidence>
<dbReference type="Gene3D" id="3.30.160.60">
    <property type="entry name" value="Classic Zinc Finger"/>
    <property type="match status" value="4"/>
</dbReference>
<evidence type="ECO:0000256" key="3">
    <source>
        <dbReference type="ARBA" id="ARBA00022771"/>
    </source>
</evidence>
<feature type="domain" description="C2H2-type" evidence="6">
    <location>
        <begin position="283"/>
        <end position="311"/>
    </location>
</feature>
<accession>A0A6C0JPT2</accession>
<keyword evidence="3" id="KW-0863">Zinc-finger</keyword>
<evidence type="ECO:0000313" key="7">
    <source>
        <dbReference type="EMBL" id="QHU06710.1"/>
    </source>
</evidence>
<dbReference type="GO" id="GO:0008270">
    <property type="term" value="F:zinc ion binding"/>
    <property type="evidence" value="ECO:0007669"/>
    <property type="project" value="UniProtKB-KW"/>
</dbReference>
<dbReference type="PANTHER" id="PTHR24379:SF121">
    <property type="entry name" value="C2H2-TYPE DOMAIN-CONTAINING PROTEIN"/>
    <property type="match status" value="1"/>
</dbReference>
<evidence type="ECO:0000256" key="2">
    <source>
        <dbReference type="ARBA" id="ARBA00022737"/>
    </source>
</evidence>
<dbReference type="Pfam" id="PF00096">
    <property type="entry name" value="zf-C2H2"/>
    <property type="match status" value="5"/>
</dbReference>
<dbReference type="PROSITE" id="PS00028">
    <property type="entry name" value="ZINC_FINGER_C2H2_1"/>
    <property type="match status" value="6"/>
</dbReference>
<dbReference type="SMART" id="SM00355">
    <property type="entry name" value="ZnF_C2H2"/>
    <property type="match status" value="6"/>
</dbReference>
<feature type="domain" description="C2H2-type" evidence="6">
    <location>
        <begin position="162"/>
        <end position="190"/>
    </location>
</feature>
<feature type="domain" description="C2H2-type" evidence="6">
    <location>
        <begin position="225"/>
        <end position="248"/>
    </location>
</feature>
<dbReference type="AlphaFoldDB" id="A0A6C0JPT2"/>
<organism evidence="7">
    <name type="scientific">viral metagenome</name>
    <dbReference type="NCBI Taxonomy" id="1070528"/>
    <lineage>
        <taxon>unclassified sequences</taxon>
        <taxon>metagenomes</taxon>
        <taxon>organismal metagenomes</taxon>
    </lineage>
</organism>
<dbReference type="EMBL" id="MN740667">
    <property type="protein sequence ID" value="QHU06710.1"/>
    <property type="molecule type" value="Genomic_DNA"/>
</dbReference>
<protein>
    <recommendedName>
        <fullName evidence="6">C2H2-type domain-containing protein</fullName>
    </recommendedName>
</protein>
<dbReference type="InterPro" id="IPR018306">
    <property type="entry name" value="Phage_T5_Orf172_DNA-bd"/>
</dbReference>
<evidence type="ECO:0000256" key="5">
    <source>
        <dbReference type="SAM" id="MobiDB-lite"/>
    </source>
</evidence>
<reference evidence="7" key="1">
    <citation type="journal article" date="2020" name="Nature">
        <title>Giant virus diversity and host interactions through global metagenomics.</title>
        <authorList>
            <person name="Schulz F."/>
            <person name="Roux S."/>
            <person name="Paez-Espino D."/>
            <person name="Jungbluth S."/>
            <person name="Walsh D.A."/>
            <person name="Denef V.J."/>
            <person name="McMahon K.D."/>
            <person name="Konstantinidis K.T."/>
            <person name="Eloe-Fadrosh E.A."/>
            <person name="Kyrpides N.C."/>
            <person name="Woyke T."/>
        </authorList>
    </citation>
    <scope>NUCLEOTIDE SEQUENCE</scope>
    <source>
        <strain evidence="7">GVMAG-S-1038524-41</strain>
    </source>
</reference>
<keyword evidence="2" id="KW-0677">Repeat</keyword>
<feature type="domain" description="C2H2-type" evidence="6">
    <location>
        <begin position="312"/>
        <end position="337"/>
    </location>
</feature>